<accession>A0A0W0YW41</accession>
<name>A0A0W0YW41_9GAMM</name>
<dbReference type="eggNOG" id="ENOG5030SW5">
    <property type="taxonomic scope" value="Bacteria"/>
</dbReference>
<comment type="caution">
    <text evidence="1">The sequence shown here is derived from an EMBL/GenBank/DDBJ whole genome shotgun (WGS) entry which is preliminary data.</text>
</comment>
<keyword evidence="2" id="KW-1185">Reference proteome</keyword>
<reference evidence="1 2" key="1">
    <citation type="submission" date="2015-11" db="EMBL/GenBank/DDBJ databases">
        <title>Genomic analysis of 38 Legionella species identifies large and diverse effector repertoires.</title>
        <authorList>
            <person name="Burstein D."/>
            <person name="Amaro F."/>
            <person name="Zusman T."/>
            <person name="Lifshitz Z."/>
            <person name="Cohen O."/>
            <person name="Gilbert J.A."/>
            <person name="Pupko T."/>
            <person name="Shuman H.A."/>
            <person name="Segal G."/>
        </authorList>
    </citation>
    <scope>NUCLEOTIDE SEQUENCE [LARGE SCALE GENOMIC DNA]</scope>
    <source>
        <strain evidence="1 2">ATCC 49655</strain>
    </source>
</reference>
<sequence length="765" mass="88053">MLNNTPMNFELLKVALSSRKYLNEINRTEESREQFLNDLVASKIEYPQIIELIQIAKNRQIKSLLISFVLSQKEYLDNLQGESFLTQISTNKDHTPSRLNALTHQLDIKNLSLKDIEGLQPEAAVSILCAVPLFHHITEEQVDALIRHYPERALLIYWVKHFANLPNAYYMLAHLLKCDSSYLSAELNALDEVKKQEIITSILEHLELFKPLPKLLFEGNKEQHLIRAIHFYLNGKHHEHYVAYIQRLAEHLMNKAYPLSLEAIQLLLSLNEHHVFSNLNNKTHYLMNHYLRVKANAGETELFYTKGKINILSMVQSVQLTAPQPVEEPEPEKGFFDSLLAPAKPDEPKQEKVWEKIPEHPIIKELAVRKKSVKSFDYFLMHYQGDGNKIKAVVKDYLDFHMQEGCTENRRVTLHHLSILMTRPEMPASIKEALYSAFLDYPDLYDEQISYSMLLFDTKRTLLHFGMQGGTEHYNHVINLCDEALKKLDPQKHEDTIQIVTQAQAEAKKELGFYEEKGFFARIFERFIRCWVYGWTGFFAPNLPVYVCPSYEVKPVTSIPPFPEGEPAQGDSVKANLSSLLLELETQYSEPKRDELIKILSTFSFSTNSRDELVIRHKINRLFQELRSNGKQNSEMNEWLIKNKSVFIANQFKLVEMVLLKDNQNELDSLIKQIDEDSTFLHSVANELNRDYPEFKEKIVPAGEKSHAILPADVMGNATVLVNDAWEWTKNGVWGLFAGTQVPQSTPTIAEPAIPAESAQTTPPV</sequence>
<gene>
    <name evidence="1" type="ORF">Lsha_1311</name>
</gene>
<dbReference type="OrthoDB" id="5648933at2"/>
<dbReference type="RefSeq" id="WP_018577144.1">
    <property type="nucleotide sequence ID" value="NZ_KB892395.1"/>
</dbReference>
<dbReference type="STRING" id="1122169.Lsha_1311"/>
<dbReference type="PATRIC" id="fig|1122169.6.peg.1508"/>
<dbReference type="EMBL" id="LNYW01000039">
    <property type="protein sequence ID" value="KTD61064.1"/>
    <property type="molecule type" value="Genomic_DNA"/>
</dbReference>
<organism evidence="1 2">
    <name type="scientific">Legionella shakespearei DSM 23087</name>
    <dbReference type="NCBI Taxonomy" id="1122169"/>
    <lineage>
        <taxon>Bacteria</taxon>
        <taxon>Pseudomonadati</taxon>
        <taxon>Pseudomonadota</taxon>
        <taxon>Gammaproteobacteria</taxon>
        <taxon>Legionellales</taxon>
        <taxon>Legionellaceae</taxon>
        <taxon>Legionella</taxon>
    </lineage>
</organism>
<evidence type="ECO:0000313" key="1">
    <source>
        <dbReference type="EMBL" id="KTD61064.1"/>
    </source>
</evidence>
<dbReference type="Proteomes" id="UP000054600">
    <property type="component" value="Unassembled WGS sequence"/>
</dbReference>
<dbReference type="AlphaFoldDB" id="A0A0W0YW41"/>
<evidence type="ECO:0000313" key="2">
    <source>
        <dbReference type="Proteomes" id="UP000054600"/>
    </source>
</evidence>
<proteinExistence type="predicted"/>
<protein>
    <submittedName>
        <fullName evidence="1">Dot/Icm T4SS effector</fullName>
    </submittedName>
</protein>